<dbReference type="PANTHER" id="PTHR30482">
    <property type="entry name" value="HIGH-AFFINITY BRANCHED-CHAIN AMINO ACID TRANSPORT SYSTEM PERMEASE"/>
    <property type="match status" value="1"/>
</dbReference>
<keyword evidence="5 6" id="KW-0472">Membrane</keyword>
<dbReference type="EMBL" id="CP013652">
    <property type="protein sequence ID" value="ALS22557.1"/>
    <property type="molecule type" value="Genomic_DNA"/>
</dbReference>
<keyword evidence="3 6" id="KW-0812">Transmembrane</keyword>
<accession>A0A0U2W561</accession>
<reference evidence="8" key="1">
    <citation type="submission" date="2015-12" db="EMBL/GenBank/DDBJ databases">
        <title>Complete genome sequences of two moderately thermophilic Paenibacillus species.</title>
        <authorList>
            <person name="Butler R.III."/>
            <person name="Wang J."/>
            <person name="Stark B.C."/>
            <person name="Pombert J.-F."/>
        </authorList>
    </citation>
    <scope>NUCLEOTIDE SEQUENCE [LARGE SCALE GENOMIC DNA]</scope>
    <source>
        <strain evidence="8">32O-Y</strain>
    </source>
</reference>
<feature type="transmembrane region" description="Helical" evidence="6">
    <location>
        <begin position="162"/>
        <end position="190"/>
    </location>
</feature>
<dbReference type="InterPro" id="IPR001851">
    <property type="entry name" value="ABC_transp_permease"/>
</dbReference>
<feature type="transmembrane region" description="Helical" evidence="6">
    <location>
        <begin position="211"/>
        <end position="236"/>
    </location>
</feature>
<dbReference type="AlphaFoldDB" id="A0A0U2W561"/>
<evidence type="ECO:0000256" key="6">
    <source>
        <dbReference type="SAM" id="Phobius"/>
    </source>
</evidence>
<keyword evidence="8" id="KW-1185">Reference proteome</keyword>
<dbReference type="KEGG" id="pnp:IJ22_21830"/>
<feature type="transmembrane region" description="Helical" evidence="6">
    <location>
        <begin position="31"/>
        <end position="53"/>
    </location>
</feature>
<feature type="transmembrane region" description="Helical" evidence="6">
    <location>
        <begin position="7"/>
        <end position="25"/>
    </location>
</feature>
<dbReference type="PATRIC" id="fig|162209.4.peg.2323"/>
<dbReference type="Pfam" id="PF02653">
    <property type="entry name" value="BPD_transp_2"/>
    <property type="match status" value="1"/>
</dbReference>
<protein>
    <submittedName>
        <fullName evidence="7">ABC transporter</fullName>
    </submittedName>
</protein>
<evidence type="ECO:0000313" key="7">
    <source>
        <dbReference type="EMBL" id="ALS22557.1"/>
    </source>
</evidence>
<keyword evidence="2" id="KW-1003">Cell membrane</keyword>
<evidence type="ECO:0000256" key="2">
    <source>
        <dbReference type="ARBA" id="ARBA00022475"/>
    </source>
</evidence>
<evidence type="ECO:0000256" key="5">
    <source>
        <dbReference type="ARBA" id="ARBA00023136"/>
    </source>
</evidence>
<evidence type="ECO:0000313" key="8">
    <source>
        <dbReference type="Proteomes" id="UP000061660"/>
    </source>
</evidence>
<organism evidence="7 8">
    <name type="scientific">Paenibacillus naphthalenovorans</name>
    <dbReference type="NCBI Taxonomy" id="162209"/>
    <lineage>
        <taxon>Bacteria</taxon>
        <taxon>Bacillati</taxon>
        <taxon>Bacillota</taxon>
        <taxon>Bacilli</taxon>
        <taxon>Bacillales</taxon>
        <taxon>Paenibacillaceae</taxon>
        <taxon>Paenibacillus</taxon>
    </lineage>
</organism>
<comment type="subcellular location">
    <subcellularLocation>
        <location evidence="1">Cell membrane</location>
        <topology evidence="1">Multi-pass membrane protein</topology>
    </subcellularLocation>
</comment>
<dbReference type="CDD" id="cd06581">
    <property type="entry name" value="TM_PBP1_LivM_like"/>
    <property type="match status" value="1"/>
</dbReference>
<dbReference type="GO" id="GO:0015658">
    <property type="term" value="F:branched-chain amino acid transmembrane transporter activity"/>
    <property type="evidence" value="ECO:0007669"/>
    <property type="project" value="InterPro"/>
</dbReference>
<feature type="transmembrane region" description="Helical" evidence="6">
    <location>
        <begin position="114"/>
        <end position="134"/>
    </location>
</feature>
<dbReference type="Proteomes" id="UP000061660">
    <property type="component" value="Chromosome"/>
</dbReference>
<feature type="transmembrane region" description="Helical" evidence="6">
    <location>
        <begin position="85"/>
        <end position="107"/>
    </location>
</feature>
<name>A0A0U2W561_9BACL</name>
<evidence type="ECO:0000256" key="4">
    <source>
        <dbReference type="ARBA" id="ARBA00022989"/>
    </source>
</evidence>
<reference evidence="7 8" key="2">
    <citation type="journal article" date="2016" name="Genome Announc.">
        <title>Complete Genome Sequences of Two Interactive Moderate Thermophiles, Paenibacillus napthalenovorans 32O-Y and Paenibacillus sp. 32O-W.</title>
        <authorList>
            <person name="Butler R.R.III."/>
            <person name="Wang J."/>
            <person name="Stark B.C."/>
            <person name="Pombert J.F."/>
        </authorList>
    </citation>
    <scope>NUCLEOTIDE SEQUENCE [LARGE SCALE GENOMIC DNA]</scope>
    <source>
        <strain evidence="7 8">32O-Y</strain>
    </source>
</reference>
<dbReference type="PANTHER" id="PTHR30482:SF10">
    <property type="entry name" value="HIGH-AFFINITY BRANCHED-CHAIN AMINO ACID TRANSPORT PROTEIN BRAE"/>
    <property type="match status" value="1"/>
</dbReference>
<feature type="transmembrane region" description="Helical" evidence="6">
    <location>
        <begin position="285"/>
        <end position="304"/>
    </location>
</feature>
<evidence type="ECO:0000256" key="3">
    <source>
        <dbReference type="ARBA" id="ARBA00022692"/>
    </source>
</evidence>
<feature type="transmembrane region" description="Helical" evidence="6">
    <location>
        <begin position="60"/>
        <end position="79"/>
    </location>
</feature>
<proteinExistence type="predicted"/>
<feature type="transmembrane region" description="Helical" evidence="6">
    <location>
        <begin position="248"/>
        <end position="273"/>
    </location>
</feature>
<dbReference type="GO" id="GO:0005886">
    <property type="term" value="C:plasma membrane"/>
    <property type="evidence" value="ECO:0007669"/>
    <property type="project" value="UniProtKB-SubCell"/>
</dbReference>
<dbReference type="STRING" id="162209.IJ22_21830"/>
<gene>
    <name evidence="7" type="ORF">IJ22_21830</name>
</gene>
<dbReference type="InterPro" id="IPR043428">
    <property type="entry name" value="LivM-like"/>
</dbReference>
<sequence>MNGLSKLNYRKIIVTALLIILPLLLEQINSYFVHIAIAIGIFSILSLSLNVIIGYAGQFALGHAAFYGIGAYSAALLMIHFQLSFWLALPAAAIIAGLFGFLLGLPVIRLRGDYLAIVTLGFGEIVRLIFVNWVEVTRGPMGIPGIPAPRLFGYSFTDKTDYYYLILVMLMITIYVIHRVVHSGIGLNLLTIREDETLAKSIGIRPVKYKLLAFTLGGFCAGAAGAFWASYITFISPDTFRYLDSVNILAMVILGGAASIPGSILGAVILVLAPELLRYVDDYRMMLLGLAIVLMMIFKPSGFWGEKHRTINFYSSQKGDQPHGQIAKSRKSIR</sequence>
<keyword evidence="4 6" id="KW-1133">Transmembrane helix</keyword>
<evidence type="ECO:0000256" key="1">
    <source>
        <dbReference type="ARBA" id="ARBA00004651"/>
    </source>
</evidence>